<sequence>MQKILKTTLAAVLVTASAGAAMALPPLEDDPRVVREFFAAAVGDEIRNNCPSISARMFRVVVRVKELESYALKLGYSQDDITAMRKSPEAKEKLKQMRDAYLAKNGVTEGDAQSYCRLGLAEIEKNTLTGYLLRAN</sequence>
<reference evidence="3" key="1">
    <citation type="journal article" date="2019" name="Int. J. Syst. Evol. Microbiol.">
        <title>The Global Catalogue of Microorganisms (GCM) 10K type strain sequencing project: providing services to taxonomists for standard genome sequencing and annotation.</title>
        <authorList>
            <consortium name="The Broad Institute Genomics Platform"/>
            <consortium name="The Broad Institute Genome Sequencing Center for Infectious Disease"/>
            <person name="Wu L."/>
            <person name="Ma J."/>
        </authorList>
    </citation>
    <scope>NUCLEOTIDE SEQUENCE [LARGE SCALE GENOMIC DNA]</scope>
    <source>
        <strain evidence="3">KCTC 52366</strain>
    </source>
</reference>
<feature type="chain" id="PRO_5045140824" evidence="1">
    <location>
        <begin position="24"/>
        <end position="136"/>
    </location>
</feature>
<dbReference type="Proteomes" id="UP001595632">
    <property type="component" value="Unassembled WGS sequence"/>
</dbReference>
<dbReference type="EMBL" id="JBHRTB010000010">
    <property type="protein sequence ID" value="MFC3143179.1"/>
    <property type="molecule type" value="Genomic_DNA"/>
</dbReference>
<evidence type="ECO:0000313" key="3">
    <source>
        <dbReference type="Proteomes" id="UP001595632"/>
    </source>
</evidence>
<keyword evidence="1" id="KW-0732">Signal</keyword>
<dbReference type="RefSeq" id="WP_275633155.1">
    <property type="nucleotide sequence ID" value="NZ_JARGYD010000004.1"/>
</dbReference>
<feature type="signal peptide" evidence="1">
    <location>
        <begin position="1"/>
        <end position="23"/>
    </location>
</feature>
<proteinExistence type="predicted"/>
<comment type="caution">
    <text evidence="2">The sequence shown here is derived from an EMBL/GenBank/DDBJ whole genome shotgun (WGS) entry which is preliminary data.</text>
</comment>
<evidence type="ECO:0000313" key="2">
    <source>
        <dbReference type="EMBL" id="MFC3143179.1"/>
    </source>
</evidence>
<protein>
    <submittedName>
        <fullName evidence="2">DUF5333 domain-containing protein</fullName>
    </submittedName>
</protein>
<keyword evidence="3" id="KW-1185">Reference proteome</keyword>
<organism evidence="2 3">
    <name type="scientific">Psychromarinibacter halotolerans</name>
    <dbReference type="NCBI Taxonomy" id="1775175"/>
    <lineage>
        <taxon>Bacteria</taxon>
        <taxon>Pseudomonadati</taxon>
        <taxon>Pseudomonadota</taxon>
        <taxon>Alphaproteobacteria</taxon>
        <taxon>Rhodobacterales</taxon>
        <taxon>Paracoccaceae</taxon>
        <taxon>Psychromarinibacter</taxon>
    </lineage>
</organism>
<evidence type="ECO:0000256" key="1">
    <source>
        <dbReference type="SAM" id="SignalP"/>
    </source>
</evidence>
<name>A0ABV7GNK3_9RHOB</name>
<gene>
    <name evidence="2" type="ORF">ACFOGP_10690</name>
</gene>
<dbReference type="InterPro" id="IPR020349">
    <property type="entry name" value="Uncharacterised_14.7kDa"/>
</dbReference>
<accession>A0ABV7GNK3</accession>
<dbReference type="Pfam" id="PF17267">
    <property type="entry name" value="DUF5333"/>
    <property type="match status" value="1"/>
</dbReference>